<feature type="compositionally biased region" description="Polar residues" evidence="1">
    <location>
        <begin position="12"/>
        <end position="21"/>
    </location>
</feature>
<feature type="compositionally biased region" description="Basic and acidic residues" evidence="1">
    <location>
        <begin position="891"/>
        <end position="901"/>
    </location>
</feature>
<name>A0A6H0XWJ9_9PEZI</name>
<evidence type="ECO:0000313" key="3">
    <source>
        <dbReference type="Proteomes" id="UP000503462"/>
    </source>
</evidence>
<dbReference type="OrthoDB" id="4207369at2759"/>
<feature type="compositionally biased region" description="Basic residues" evidence="1">
    <location>
        <begin position="412"/>
        <end position="426"/>
    </location>
</feature>
<feature type="compositionally biased region" description="Polar residues" evidence="1">
    <location>
        <begin position="391"/>
        <end position="401"/>
    </location>
</feature>
<keyword evidence="3" id="KW-1185">Reference proteome</keyword>
<feature type="compositionally biased region" description="Polar residues" evidence="1">
    <location>
        <begin position="478"/>
        <end position="488"/>
    </location>
</feature>
<feature type="region of interest" description="Disordered" evidence="1">
    <location>
        <begin position="447"/>
        <end position="496"/>
    </location>
</feature>
<feature type="region of interest" description="Disordered" evidence="1">
    <location>
        <begin position="698"/>
        <end position="764"/>
    </location>
</feature>
<gene>
    <name evidence="2" type="ORF">AMS68_004669</name>
</gene>
<protein>
    <submittedName>
        <fullName evidence="2">Uncharacterized protein</fullName>
    </submittedName>
</protein>
<accession>A0A6H0XWJ9</accession>
<feature type="compositionally biased region" description="Basic residues" evidence="1">
    <location>
        <begin position="730"/>
        <end position="741"/>
    </location>
</feature>
<dbReference type="EMBL" id="CP051141">
    <property type="protein sequence ID" value="QIW99151.1"/>
    <property type="molecule type" value="Genomic_DNA"/>
</dbReference>
<reference evidence="2 3" key="1">
    <citation type="journal article" date="2016" name="Sci. Rep.">
        <title>Peltaster fructicola genome reveals evolution from an invasive phytopathogen to an ectophytic parasite.</title>
        <authorList>
            <person name="Xu C."/>
            <person name="Chen H."/>
            <person name="Gleason M.L."/>
            <person name="Xu J.R."/>
            <person name="Liu H."/>
            <person name="Zhang R."/>
            <person name="Sun G."/>
        </authorList>
    </citation>
    <scope>NUCLEOTIDE SEQUENCE [LARGE SCALE GENOMIC DNA]</scope>
    <source>
        <strain evidence="2 3">LNHT1506</strain>
    </source>
</reference>
<feature type="region of interest" description="Disordered" evidence="1">
    <location>
        <begin position="864"/>
        <end position="917"/>
    </location>
</feature>
<proteinExistence type="predicted"/>
<evidence type="ECO:0000256" key="1">
    <source>
        <dbReference type="SAM" id="MobiDB-lite"/>
    </source>
</evidence>
<dbReference type="AlphaFoldDB" id="A0A6H0XWJ9"/>
<evidence type="ECO:0000313" key="2">
    <source>
        <dbReference type="EMBL" id="QIW99151.1"/>
    </source>
</evidence>
<sequence>MAAPVDQIAAGAQSTNDMSATTQHMNDQRATFTAETALFLPTHLQVSRPARAWERKATSAFVNGKAHTRRIWRRAVSAPTGIQRALSSQTIPCYGSPNNAKRVKRRCVSSQEAVNTQWDVLSSPVKRITTRSALAKELIALPENEELETVDDDADVEGTVFAIIHENGTVTTLDEAPTEDAEDWQDEEEYNDTLMHLEDAVTHESTLPSVITVVEDREDGLPPTPGQASITAQNGPGESMQARLDHNMGQTAITLPTCTIPAGFISPMKRYRSVSKRLREAGRRRTLPQAFAPVVQPPEAQTQKLEPVLISTTTDPTCNEPSLVLSSFETSEALTAPSDASEEAWEDVDAVEAIDSPSDYEQDISVMEAQDGAVETVATFQDSVAEPSIQCAPQLSTSPTRTEAAGAVRTQRSSRRKSSSPIKSRKAPTSQETMHIIAFTPIKKPAVATSPLRNNGDTVPFDDSPTPSLVPQTPPSMLKQTESSQMQTRRSDRSRLSDDTALLQAFIDRAAQNKQADAQYDRASTVISAQDDGCQDATPPVSPGILFELDPNTSSPRKVLASPATEPESAVHSTGLQDSDDIDGIKGDASSRIVLGNKDVRRSERIMTTAPAKITLRGVKENLGSKRTPAQELFMLTGKNTRANRADAVPPSQRVPELMMQLLDFSSVTQQPLQKSTKKKTVTWVTTPIYFSFDHADSEEHEHGAETAETSDTAAQTDTPQAVAIEPLKRRATPGKPRNRQLRAPSAPTALNVSLDETQTSSENFTGRKSFRSSIATPVKRMSLAAPEKRVASKSGIPSITNQLGTQRKMQSRLPAPVSVLDTSSVPMPTSSNASITSPPKRRASLFIPNFEADAAKVDVAAKSTQASGLTSPAKKPRRALVFGSENQAGKADDMTLKLRDTPSFSSPAKKRARRVC</sequence>
<dbReference type="Proteomes" id="UP000503462">
    <property type="component" value="Chromosome 3"/>
</dbReference>
<feature type="region of interest" description="Disordered" evidence="1">
    <location>
        <begin position="1"/>
        <end position="21"/>
    </location>
</feature>
<feature type="compositionally biased region" description="Polar residues" evidence="1">
    <location>
        <begin position="749"/>
        <end position="764"/>
    </location>
</feature>
<feature type="region of interest" description="Disordered" evidence="1">
    <location>
        <begin position="389"/>
        <end position="433"/>
    </location>
</feature>
<organism evidence="2 3">
    <name type="scientific">Peltaster fructicola</name>
    <dbReference type="NCBI Taxonomy" id="286661"/>
    <lineage>
        <taxon>Eukaryota</taxon>
        <taxon>Fungi</taxon>
        <taxon>Dikarya</taxon>
        <taxon>Ascomycota</taxon>
        <taxon>Pezizomycotina</taxon>
        <taxon>Dothideomycetes</taxon>
        <taxon>Dothideomycetes incertae sedis</taxon>
        <taxon>Peltaster</taxon>
    </lineage>
</organism>
<feature type="region of interest" description="Disordered" evidence="1">
    <location>
        <begin position="547"/>
        <end position="583"/>
    </location>
</feature>